<dbReference type="InterPro" id="IPR036259">
    <property type="entry name" value="MFS_trans_sf"/>
</dbReference>
<dbReference type="RefSeq" id="XP_016621399.1">
    <property type="nucleotide sequence ID" value="XM_016762452.1"/>
</dbReference>
<keyword evidence="4 5" id="KW-0472">Membrane</keyword>
<accession>A0A0D2HV30</accession>
<feature type="transmembrane region" description="Helical" evidence="5">
    <location>
        <begin position="197"/>
        <end position="217"/>
    </location>
</feature>
<sequence>MSTELKDFPVPAGKASDEKATLKTEVNELDEKEGITLPPSPGYAISDENKYSTKYLTTVMVGIWLVTFATGFEIQVLTPLLLYVYSNFRAHSLIPTAIIVSSIVGVVSRLPLAKIMDIWGHDVGFALALVSFTIAASVFLWMDYDMLSYVMFVVIADHFPLSTHSVMFGLYQTPWFITTWIGAPAATAYLEGAGWKWAFGTFAIICPITGIPLFGLLNWNRRSIGLLLIAAGFSLFLLPFSLYTRQAKGWSSPMIICMVIFGGVLMGLFVLWEKYLAPKSLIPFSLLKNPTIIGASFSYAETYLVYTTWYSYFSSSLQVVQGLSVKGRAIGSTISASIWTSTFLKSLAKNLPSSVQSSAMTIYSSIYAQLSYKPSSSERTAIALNYNQAMQNLFITTTAMTSIGIISTIIWRDGKVDAKKQAAVYPI</sequence>
<dbReference type="GeneID" id="27697635"/>
<dbReference type="PANTHER" id="PTHR23501">
    <property type="entry name" value="MAJOR FACILITATOR SUPERFAMILY"/>
    <property type="match status" value="1"/>
</dbReference>
<evidence type="ECO:0000256" key="2">
    <source>
        <dbReference type="ARBA" id="ARBA00022692"/>
    </source>
</evidence>
<dbReference type="Gene3D" id="1.20.1250.20">
    <property type="entry name" value="MFS general substrate transporter like domains"/>
    <property type="match status" value="1"/>
</dbReference>
<dbReference type="Proteomes" id="UP000053789">
    <property type="component" value="Unassembled WGS sequence"/>
</dbReference>
<name>A0A0D2HV30_CLAB1</name>
<gene>
    <name evidence="6" type="ORF">Z519_04707</name>
</gene>
<feature type="transmembrane region" description="Helical" evidence="5">
    <location>
        <begin position="123"/>
        <end position="142"/>
    </location>
</feature>
<dbReference type="AlphaFoldDB" id="A0A0D2HV30"/>
<reference evidence="6" key="1">
    <citation type="submission" date="2015-01" db="EMBL/GenBank/DDBJ databases">
        <title>The Genome Sequence of Cladophialophora bantiana CBS 173.52.</title>
        <authorList>
            <consortium name="The Broad Institute Genomics Platform"/>
            <person name="Cuomo C."/>
            <person name="de Hoog S."/>
            <person name="Gorbushina A."/>
            <person name="Stielow B."/>
            <person name="Teixiera M."/>
            <person name="Abouelleil A."/>
            <person name="Chapman S.B."/>
            <person name="Priest M."/>
            <person name="Young S.K."/>
            <person name="Wortman J."/>
            <person name="Nusbaum C."/>
            <person name="Birren B."/>
        </authorList>
    </citation>
    <scope>NUCLEOTIDE SEQUENCE [LARGE SCALE GENOMIC DNA]</scope>
    <source>
        <strain evidence="6">CBS 173.52</strain>
    </source>
</reference>
<evidence type="ECO:0008006" key="8">
    <source>
        <dbReference type="Google" id="ProtNLM"/>
    </source>
</evidence>
<dbReference type="OrthoDB" id="2241241at2759"/>
<dbReference type="EMBL" id="KN846985">
    <property type="protein sequence ID" value="KIW94730.1"/>
    <property type="molecule type" value="Genomic_DNA"/>
</dbReference>
<keyword evidence="3 5" id="KW-1133">Transmembrane helix</keyword>
<evidence type="ECO:0000256" key="3">
    <source>
        <dbReference type="ARBA" id="ARBA00022989"/>
    </source>
</evidence>
<dbReference type="SUPFAM" id="SSF103473">
    <property type="entry name" value="MFS general substrate transporter"/>
    <property type="match status" value="2"/>
</dbReference>
<dbReference type="PANTHER" id="PTHR23501:SF55">
    <property type="entry name" value="SIDEROPHORE IRON TRANSPORTER, PUTATIVE (AFU_ORTHOLOGUE AFUA_3G03440)-RELATED"/>
    <property type="match status" value="1"/>
</dbReference>
<keyword evidence="2 5" id="KW-0812">Transmembrane</keyword>
<feature type="transmembrane region" description="Helical" evidence="5">
    <location>
        <begin position="224"/>
        <end position="244"/>
    </location>
</feature>
<protein>
    <recommendedName>
        <fullName evidence="8">Major facilitator superfamily (MFS) profile domain-containing protein</fullName>
    </recommendedName>
</protein>
<comment type="subcellular location">
    <subcellularLocation>
        <location evidence="1">Membrane</location>
        <topology evidence="1">Multi-pass membrane protein</topology>
    </subcellularLocation>
</comment>
<feature type="transmembrane region" description="Helical" evidence="5">
    <location>
        <begin position="92"/>
        <end position="111"/>
    </location>
</feature>
<evidence type="ECO:0000256" key="4">
    <source>
        <dbReference type="ARBA" id="ARBA00023136"/>
    </source>
</evidence>
<dbReference type="HOGENOM" id="CLU_642498_0_0_1"/>
<keyword evidence="7" id="KW-1185">Reference proteome</keyword>
<dbReference type="GO" id="GO:0022857">
    <property type="term" value="F:transmembrane transporter activity"/>
    <property type="evidence" value="ECO:0007669"/>
    <property type="project" value="TreeGrafter"/>
</dbReference>
<evidence type="ECO:0000313" key="6">
    <source>
        <dbReference type="EMBL" id="KIW94730.1"/>
    </source>
</evidence>
<evidence type="ECO:0000313" key="7">
    <source>
        <dbReference type="Proteomes" id="UP000053789"/>
    </source>
</evidence>
<feature type="transmembrane region" description="Helical" evidence="5">
    <location>
        <begin position="61"/>
        <end position="85"/>
    </location>
</feature>
<dbReference type="VEuPathDB" id="FungiDB:Z519_04707"/>
<evidence type="ECO:0000256" key="5">
    <source>
        <dbReference type="SAM" id="Phobius"/>
    </source>
</evidence>
<proteinExistence type="predicted"/>
<feature type="transmembrane region" description="Helical" evidence="5">
    <location>
        <begin position="393"/>
        <end position="411"/>
    </location>
</feature>
<feature type="transmembrane region" description="Helical" evidence="5">
    <location>
        <begin position="250"/>
        <end position="272"/>
    </location>
</feature>
<dbReference type="GO" id="GO:0005886">
    <property type="term" value="C:plasma membrane"/>
    <property type="evidence" value="ECO:0007669"/>
    <property type="project" value="TreeGrafter"/>
</dbReference>
<organism evidence="6 7">
    <name type="scientific">Cladophialophora bantiana (strain ATCC 10958 / CBS 173.52 / CDC B-1940 / NIH 8579)</name>
    <name type="common">Xylohypha bantiana</name>
    <dbReference type="NCBI Taxonomy" id="1442370"/>
    <lineage>
        <taxon>Eukaryota</taxon>
        <taxon>Fungi</taxon>
        <taxon>Dikarya</taxon>
        <taxon>Ascomycota</taxon>
        <taxon>Pezizomycotina</taxon>
        <taxon>Eurotiomycetes</taxon>
        <taxon>Chaetothyriomycetidae</taxon>
        <taxon>Chaetothyriales</taxon>
        <taxon>Herpotrichiellaceae</taxon>
        <taxon>Cladophialophora</taxon>
    </lineage>
</organism>
<evidence type="ECO:0000256" key="1">
    <source>
        <dbReference type="ARBA" id="ARBA00004141"/>
    </source>
</evidence>
<feature type="transmembrane region" description="Helical" evidence="5">
    <location>
        <begin position="292"/>
        <end position="312"/>
    </location>
</feature>